<comment type="caution">
    <text evidence="1">The sequence shown here is derived from an EMBL/GenBank/DDBJ whole genome shotgun (WGS) entry which is preliminary data.</text>
</comment>
<dbReference type="EMBL" id="JBHRYB010000001">
    <property type="protein sequence ID" value="MFC3679026.1"/>
    <property type="molecule type" value="Genomic_DNA"/>
</dbReference>
<sequence>MGNISAGKHYRLLQISHSHYDGASVFGFECVTTGERVAWWWFDVAADGLCEQNFERVSEGY</sequence>
<reference evidence="2" key="1">
    <citation type="journal article" date="2019" name="Int. J. Syst. Evol. Microbiol.">
        <title>The Global Catalogue of Microorganisms (GCM) 10K type strain sequencing project: providing services to taxonomists for standard genome sequencing and annotation.</title>
        <authorList>
            <consortium name="The Broad Institute Genomics Platform"/>
            <consortium name="The Broad Institute Genome Sequencing Center for Infectious Disease"/>
            <person name="Wu L."/>
            <person name="Ma J."/>
        </authorList>
    </citation>
    <scope>NUCLEOTIDE SEQUENCE [LARGE SCALE GENOMIC DNA]</scope>
    <source>
        <strain evidence="2">KCTC 42424</strain>
    </source>
</reference>
<dbReference type="RefSeq" id="WP_376864627.1">
    <property type="nucleotide sequence ID" value="NZ_JBHRYB010000001.1"/>
</dbReference>
<evidence type="ECO:0000313" key="2">
    <source>
        <dbReference type="Proteomes" id="UP001595722"/>
    </source>
</evidence>
<protein>
    <submittedName>
        <fullName evidence="1">Uncharacterized protein</fullName>
    </submittedName>
</protein>
<evidence type="ECO:0000313" key="1">
    <source>
        <dbReference type="EMBL" id="MFC3679026.1"/>
    </source>
</evidence>
<keyword evidence="2" id="KW-1185">Reference proteome</keyword>
<gene>
    <name evidence="1" type="ORF">ACFOMG_02725</name>
</gene>
<name>A0ABV7VQI0_9GAMM</name>
<dbReference type="Proteomes" id="UP001595722">
    <property type="component" value="Unassembled WGS sequence"/>
</dbReference>
<accession>A0ABV7VQI0</accession>
<proteinExistence type="predicted"/>
<organism evidence="1 2">
    <name type="scientific">Bacterioplanoides pacificum</name>
    <dbReference type="NCBI Taxonomy" id="1171596"/>
    <lineage>
        <taxon>Bacteria</taxon>
        <taxon>Pseudomonadati</taxon>
        <taxon>Pseudomonadota</taxon>
        <taxon>Gammaproteobacteria</taxon>
        <taxon>Oceanospirillales</taxon>
        <taxon>Oceanospirillaceae</taxon>
        <taxon>Bacterioplanoides</taxon>
    </lineage>
</organism>